<proteinExistence type="predicted"/>
<dbReference type="AlphaFoldDB" id="A0A6J4VR51"/>
<gene>
    <name evidence="1" type="ORF">AVDCRST_MAG19-4499</name>
</gene>
<reference evidence="1" key="1">
    <citation type="submission" date="2020-02" db="EMBL/GenBank/DDBJ databases">
        <authorList>
            <person name="Meier V. D."/>
        </authorList>
    </citation>
    <scope>NUCLEOTIDE SEQUENCE</scope>
    <source>
        <strain evidence="1">AVDCRST_MAG19</strain>
    </source>
</reference>
<dbReference type="EMBL" id="CADCWL010000249">
    <property type="protein sequence ID" value="CAA9585159.1"/>
    <property type="molecule type" value="Genomic_DNA"/>
</dbReference>
<feature type="non-terminal residue" evidence="1">
    <location>
        <position position="55"/>
    </location>
</feature>
<feature type="non-terminal residue" evidence="1">
    <location>
        <position position="1"/>
    </location>
</feature>
<accession>A0A6J4VR51</accession>
<protein>
    <submittedName>
        <fullName evidence="1">Uncharacterized protein</fullName>
    </submittedName>
</protein>
<sequence length="55" mass="5580">CAALQRLAPAGAAVPVRALAARSVHRSASFWQRPASGRGSVSAYALSAASSASRR</sequence>
<organism evidence="1">
    <name type="scientific">uncultured Thermomicrobiales bacterium</name>
    <dbReference type="NCBI Taxonomy" id="1645740"/>
    <lineage>
        <taxon>Bacteria</taxon>
        <taxon>Pseudomonadati</taxon>
        <taxon>Thermomicrobiota</taxon>
        <taxon>Thermomicrobia</taxon>
        <taxon>Thermomicrobiales</taxon>
        <taxon>environmental samples</taxon>
    </lineage>
</organism>
<name>A0A6J4VR51_9BACT</name>
<evidence type="ECO:0000313" key="1">
    <source>
        <dbReference type="EMBL" id="CAA9585159.1"/>
    </source>
</evidence>